<name>A0ABR1QX75_9PEZI</name>
<evidence type="ECO:0008006" key="3">
    <source>
        <dbReference type="Google" id="ProtNLM"/>
    </source>
</evidence>
<comment type="caution">
    <text evidence="1">The sequence shown here is derived from an EMBL/GenBank/DDBJ whole genome shotgun (WGS) entry which is preliminary data.</text>
</comment>
<organism evidence="1 2">
    <name type="scientific">Apiospora aurea</name>
    <dbReference type="NCBI Taxonomy" id="335848"/>
    <lineage>
        <taxon>Eukaryota</taxon>
        <taxon>Fungi</taxon>
        <taxon>Dikarya</taxon>
        <taxon>Ascomycota</taxon>
        <taxon>Pezizomycotina</taxon>
        <taxon>Sordariomycetes</taxon>
        <taxon>Xylariomycetidae</taxon>
        <taxon>Amphisphaeriales</taxon>
        <taxon>Apiosporaceae</taxon>
        <taxon>Apiospora</taxon>
    </lineage>
</organism>
<keyword evidence="2" id="KW-1185">Reference proteome</keyword>
<dbReference type="RefSeq" id="XP_066706415.1">
    <property type="nucleotide sequence ID" value="XM_066837522.1"/>
</dbReference>
<gene>
    <name evidence="1" type="ORF">PG986_001300</name>
</gene>
<evidence type="ECO:0000313" key="2">
    <source>
        <dbReference type="Proteomes" id="UP001391051"/>
    </source>
</evidence>
<accession>A0ABR1QX75</accession>
<proteinExistence type="predicted"/>
<protein>
    <recommendedName>
        <fullName evidence="3">Polyketide synthase</fullName>
    </recommendedName>
</protein>
<dbReference type="GeneID" id="92070584"/>
<dbReference type="EMBL" id="JAQQWE010000001">
    <property type="protein sequence ID" value="KAK7967023.1"/>
    <property type="molecule type" value="Genomic_DNA"/>
</dbReference>
<evidence type="ECO:0000313" key="1">
    <source>
        <dbReference type="EMBL" id="KAK7967023.1"/>
    </source>
</evidence>
<dbReference type="Proteomes" id="UP001391051">
    <property type="component" value="Unassembled WGS sequence"/>
</dbReference>
<sequence>MQSFLFVPTGGTRVPGSGPGQDLGREFLCVLAAANCTGFKCKELSGDTHPTNHDHAWAFSAPPESRIMDGFLHTQHLASELSRTLVPEATDIGSSHLPVAHLSGLGCGCSSIASTAECYYLIDGEIAAFRTMLSVNDRLENSPATSQVKVQSGILTGRLTNEIIPNPYSTGYSSAFAVKGITRIYKDGSSGLGHAEPSLAECHLSVAKSASHFKPTIGSTLHDPNV</sequence>
<reference evidence="1 2" key="1">
    <citation type="submission" date="2023-01" db="EMBL/GenBank/DDBJ databases">
        <title>Analysis of 21 Apiospora genomes using comparative genomics revels a genus with tremendous synthesis potential of carbohydrate active enzymes and secondary metabolites.</title>
        <authorList>
            <person name="Sorensen T."/>
        </authorList>
    </citation>
    <scope>NUCLEOTIDE SEQUENCE [LARGE SCALE GENOMIC DNA]</scope>
    <source>
        <strain evidence="1 2">CBS 24483</strain>
    </source>
</reference>